<sequence length="69" mass="8271">MTDIEDLNKRVKILEDSLKNQSIKEKPPRKETEYNKFMKTYIAEQKQKGTKKSHRDLFTEAAKAWKEKK</sequence>
<organism evidence="1">
    <name type="scientific">viral metagenome</name>
    <dbReference type="NCBI Taxonomy" id="1070528"/>
    <lineage>
        <taxon>unclassified sequences</taxon>
        <taxon>metagenomes</taxon>
        <taxon>organismal metagenomes</taxon>
    </lineage>
</organism>
<evidence type="ECO:0008006" key="2">
    <source>
        <dbReference type="Google" id="ProtNLM"/>
    </source>
</evidence>
<dbReference type="EMBL" id="MN740136">
    <property type="protein sequence ID" value="QHT89099.1"/>
    <property type="molecule type" value="Genomic_DNA"/>
</dbReference>
<dbReference type="SUPFAM" id="SSF47095">
    <property type="entry name" value="HMG-box"/>
    <property type="match status" value="1"/>
</dbReference>
<reference evidence="1" key="1">
    <citation type="journal article" date="2020" name="Nature">
        <title>Giant virus diversity and host interactions through global metagenomics.</title>
        <authorList>
            <person name="Schulz F."/>
            <person name="Roux S."/>
            <person name="Paez-Espino D."/>
            <person name="Jungbluth S."/>
            <person name="Walsh D.A."/>
            <person name="Denef V.J."/>
            <person name="McMahon K.D."/>
            <person name="Konstantinidis K.T."/>
            <person name="Eloe-Fadrosh E.A."/>
            <person name="Kyrpides N.C."/>
            <person name="Woyke T."/>
        </authorList>
    </citation>
    <scope>NUCLEOTIDE SEQUENCE</scope>
    <source>
        <strain evidence="1">GVMAG-M-3300023184-53</strain>
    </source>
</reference>
<dbReference type="AlphaFoldDB" id="A0A6C0I8L8"/>
<evidence type="ECO:0000313" key="1">
    <source>
        <dbReference type="EMBL" id="QHT89099.1"/>
    </source>
</evidence>
<name>A0A6C0I8L8_9ZZZZ</name>
<dbReference type="InterPro" id="IPR036910">
    <property type="entry name" value="HMG_box_dom_sf"/>
</dbReference>
<protein>
    <recommendedName>
        <fullName evidence="2">HMG box domain-containing protein</fullName>
    </recommendedName>
</protein>
<proteinExistence type="predicted"/>
<accession>A0A6C0I8L8</accession>